<feature type="domain" description="S1 motif" evidence="2">
    <location>
        <begin position="149"/>
        <end position="210"/>
    </location>
</feature>
<dbReference type="InterPro" id="IPR014464">
    <property type="entry name" value="CvfB_fam"/>
</dbReference>
<evidence type="ECO:0000313" key="5">
    <source>
        <dbReference type="Proteomes" id="UP000095390"/>
    </source>
</evidence>
<evidence type="ECO:0000313" key="4">
    <source>
        <dbReference type="EMBL" id="RHN12522.1"/>
    </source>
</evidence>
<dbReference type="GO" id="GO:0003676">
    <property type="term" value="F:nucleic acid binding"/>
    <property type="evidence" value="ECO:0007669"/>
    <property type="project" value="InterPro"/>
</dbReference>
<organism evidence="3 5">
    <name type="scientific">Anaerobutyricum hallii</name>
    <dbReference type="NCBI Taxonomy" id="39488"/>
    <lineage>
        <taxon>Bacteria</taxon>
        <taxon>Bacillati</taxon>
        <taxon>Bacillota</taxon>
        <taxon>Clostridia</taxon>
        <taxon>Lachnospirales</taxon>
        <taxon>Lachnospiraceae</taxon>
        <taxon>Anaerobutyricum</taxon>
    </lineage>
</organism>
<dbReference type="InterPro" id="IPR012340">
    <property type="entry name" value="NA-bd_OB-fold"/>
</dbReference>
<dbReference type="PROSITE" id="PS50126">
    <property type="entry name" value="S1"/>
    <property type="match status" value="1"/>
</dbReference>
<evidence type="ECO:0000259" key="2">
    <source>
        <dbReference type="PROSITE" id="PS50126"/>
    </source>
</evidence>
<dbReference type="OrthoDB" id="9801597at2"/>
<dbReference type="InterPro" id="IPR048587">
    <property type="entry name" value="CvfB_S1_3rd"/>
</dbReference>
<dbReference type="InterPro" id="IPR003029">
    <property type="entry name" value="S1_domain"/>
</dbReference>
<dbReference type="SUPFAM" id="SSF50249">
    <property type="entry name" value="Nucleic acid-binding proteins"/>
    <property type="match status" value="1"/>
</dbReference>
<dbReference type="PIRSF" id="PIRSF012524">
    <property type="entry name" value="YitL_S1"/>
    <property type="match status" value="1"/>
</dbReference>
<dbReference type="Pfam" id="PF21543">
    <property type="entry name" value="CvfB_2nd"/>
    <property type="match status" value="1"/>
</dbReference>
<dbReference type="Gene3D" id="2.40.50.140">
    <property type="entry name" value="Nucleic acid-binding proteins"/>
    <property type="match status" value="2"/>
</dbReference>
<dbReference type="Gene3D" id="1.10.10.10">
    <property type="entry name" value="Winged helix-like DNA-binding domain superfamily/Winged helix DNA-binding domain"/>
    <property type="match status" value="1"/>
</dbReference>
<dbReference type="EMBL" id="CYYC01000043">
    <property type="protein sequence ID" value="CUN17174.1"/>
    <property type="molecule type" value="Genomic_DNA"/>
</dbReference>
<sequence length="282" mass="32266">MIELGVKQKLYIDHKTDFGVYLSDTPERNGKSDCVLLPKKQVPQNAKIGDEVEVFVYRDSKDREIATTNMPKLQLGELAVLQVAQVNNIGGFMYWGLEKDLLLPYSEQVVKVQKGEKYLVGLYIDKSDRLCATMKVYDFLRTDSPYKTDDIVEGTVYGKNPEYGVFVAVDNKYNGMLQNKEIVRKLRIGEKVQARVLSVREDGKLNLSLREKAYLQMDVDSAKILEKLKENDGFLPYHDKSAPEDIRSEFGMSKNEFKRAIGRLYKSKKIKISKTGIELTEE</sequence>
<name>A0A173UQT5_9FIRM</name>
<dbReference type="InterPro" id="IPR039566">
    <property type="entry name" value="CvfB_S1_st"/>
</dbReference>
<dbReference type="SMART" id="SM00316">
    <property type="entry name" value="S1"/>
    <property type="match status" value="1"/>
</dbReference>
<dbReference type="Pfam" id="PF13509">
    <property type="entry name" value="S1_2"/>
    <property type="match status" value="2"/>
</dbReference>
<dbReference type="Pfam" id="PF17783">
    <property type="entry name" value="WHD_CvfB"/>
    <property type="match status" value="1"/>
</dbReference>
<dbReference type="PANTHER" id="PTHR37296">
    <property type="entry name" value="CONSERVED VIRULENCE FACTOR B"/>
    <property type="match status" value="1"/>
</dbReference>
<dbReference type="RefSeq" id="WP_082427976.1">
    <property type="nucleotide sequence ID" value="NZ_CAUDVV010000079.1"/>
</dbReference>
<reference evidence="4 6" key="2">
    <citation type="submission" date="2018-08" db="EMBL/GenBank/DDBJ databases">
        <title>A genome reference for cultivated species of the human gut microbiota.</title>
        <authorList>
            <person name="Zou Y."/>
            <person name="Xue W."/>
            <person name="Luo G."/>
        </authorList>
    </citation>
    <scope>NUCLEOTIDE SEQUENCE [LARGE SCALE GENOMIC DNA]</scope>
    <source>
        <strain evidence="4 6">AF31-17AC</strain>
    </source>
</reference>
<comment type="similarity">
    <text evidence="1">Belongs to the CvfB family.</text>
</comment>
<gene>
    <name evidence="3" type="primary">cvfB</name>
    <name evidence="4" type="ORF">DWZ29_09615</name>
    <name evidence="3" type="ORF">ERS852578_02644</name>
</gene>
<reference evidence="3 5" key="1">
    <citation type="submission" date="2015-09" db="EMBL/GenBank/DDBJ databases">
        <authorList>
            <consortium name="Pathogen Informatics"/>
        </authorList>
    </citation>
    <scope>NUCLEOTIDE SEQUENCE [LARGE SCALE GENOMIC DNA]</scope>
    <source>
        <strain evidence="3 5">2789STDY5834966</strain>
    </source>
</reference>
<dbReference type="InterPro" id="IPR036388">
    <property type="entry name" value="WH-like_DNA-bd_sf"/>
</dbReference>
<protein>
    <submittedName>
        <fullName evidence="3">Conserved virulence factor B</fullName>
    </submittedName>
    <submittedName>
        <fullName evidence="4">S1 RNA-binding domain-containing protein</fullName>
    </submittedName>
</protein>
<evidence type="ECO:0000256" key="1">
    <source>
        <dbReference type="PIRNR" id="PIRNR012524"/>
    </source>
</evidence>
<dbReference type="EMBL" id="QRQO01000025">
    <property type="protein sequence ID" value="RHN12522.1"/>
    <property type="molecule type" value="Genomic_DNA"/>
</dbReference>
<evidence type="ECO:0000313" key="6">
    <source>
        <dbReference type="Proteomes" id="UP000283700"/>
    </source>
</evidence>
<dbReference type="PANTHER" id="PTHR37296:SF1">
    <property type="entry name" value="CONSERVED VIRULENCE FACTOR B"/>
    <property type="match status" value="1"/>
</dbReference>
<evidence type="ECO:0000313" key="3">
    <source>
        <dbReference type="EMBL" id="CUN17174.1"/>
    </source>
</evidence>
<dbReference type="AlphaFoldDB" id="A0A173UQT5"/>
<dbReference type="Proteomes" id="UP000283700">
    <property type="component" value="Unassembled WGS sequence"/>
</dbReference>
<dbReference type="InterPro" id="IPR040764">
    <property type="entry name" value="CvfB_WH"/>
</dbReference>
<proteinExistence type="inferred from homology"/>
<accession>A0A173UQT5</accession>
<dbReference type="Proteomes" id="UP000095390">
    <property type="component" value="Unassembled WGS sequence"/>
</dbReference>